<dbReference type="EMBL" id="CP003600">
    <property type="protein sequence ID" value="AFY95530.1"/>
    <property type="molecule type" value="Genomic_DNA"/>
</dbReference>
<evidence type="ECO:0000256" key="8">
    <source>
        <dbReference type="ARBA" id="ARBA00048679"/>
    </source>
</evidence>
<feature type="domain" description="Protein kinase" evidence="10">
    <location>
        <begin position="17"/>
        <end position="300"/>
    </location>
</feature>
<dbReference type="PROSITE" id="PS00109">
    <property type="entry name" value="PROTEIN_KINASE_TYR"/>
    <property type="match status" value="1"/>
</dbReference>
<keyword evidence="6 9" id="KW-0067">ATP-binding</keyword>
<keyword evidence="3" id="KW-0808">Transferase</keyword>
<protein>
    <recommendedName>
        <fullName evidence="1">non-specific serine/threonine protein kinase</fullName>
        <ecNumber evidence="1">2.7.11.1</ecNumber>
    </recommendedName>
</protein>
<dbReference type="InterPro" id="IPR008266">
    <property type="entry name" value="Tyr_kinase_AS"/>
</dbReference>
<dbReference type="STRING" id="1173020.Cha6605_4611"/>
<dbReference type="PROSITE" id="PS00107">
    <property type="entry name" value="PROTEIN_KINASE_ATP"/>
    <property type="match status" value="1"/>
</dbReference>
<keyword evidence="5 11" id="KW-0418">Kinase</keyword>
<dbReference type="PATRIC" id="fig|1173020.3.peg.5267"/>
<evidence type="ECO:0000256" key="4">
    <source>
        <dbReference type="ARBA" id="ARBA00022741"/>
    </source>
</evidence>
<dbReference type="GO" id="GO:0004674">
    <property type="term" value="F:protein serine/threonine kinase activity"/>
    <property type="evidence" value="ECO:0007669"/>
    <property type="project" value="UniProtKB-KW"/>
</dbReference>
<gene>
    <name evidence="11" type="ORF">Cha6605_4611</name>
</gene>
<dbReference type="KEGG" id="cmp:Cha6605_4611"/>
<dbReference type="SUPFAM" id="SSF56112">
    <property type="entry name" value="Protein kinase-like (PK-like)"/>
    <property type="match status" value="1"/>
</dbReference>
<dbReference type="HOGENOM" id="CLU_027264_0_0_3"/>
<dbReference type="GO" id="GO:0005524">
    <property type="term" value="F:ATP binding"/>
    <property type="evidence" value="ECO:0007669"/>
    <property type="project" value="UniProtKB-UniRule"/>
</dbReference>
<evidence type="ECO:0000256" key="1">
    <source>
        <dbReference type="ARBA" id="ARBA00012513"/>
    </source>
</evidence>
<dbReference type="EC" id="2.7.11.1" evidence="1"/>
<dbReference type="Gene3D" id="1.10.510.10">
    <property type="entry name" value="Transferase(Phosphotransferase) domain 1"/>
    <property type="match status" value="1"/>
</dbReference>
<evidence type="ECO:0000256" key="6">
    <source>
        <dbReference type="ARBA" id="ARBA00022840"/>
    </source>
</evidence>
<evidence type="ECO:0000256" key="2">
    <source>
        <dbReference type="ARBA" id="ARBA00022527"/>
    </source>
</evidence>
<keyword evidence="2 11" id="KW-0723">Serine/threonine-protein kinase</keyword>
<dbReference type="OrthoDB" id="507628at2"/>
<organism evidence="11 12">
    <name type="scientific">Chamaesiphon minutus (strain ATCC 27169 / PCC 6605)</name>
    <dbReference type="NCBI Taxonomy" id="1173020"/>
    <lineage>
        <taxon>Bacteria</taxon>
        <taxon>Bacillati</taxon>
        <taxon>Cyanobacteriota</taxon>
        <taxon>Cyanophyceae</taxon>
        <taxon>Gomontiellales</taxon>
        <taxon>Chamaesiphonaceae</taxon>
        <taxon>Chamaesiphon</taxon>
    </lineage>
</organism>
<dbReference type="PANTHER" id="PTHR24363:SF0">
    <property type="entry name" value="SERINE_THREONINE KINASE LIKE DOMAIN CONTAINING 1"/>
    <property type="match status" value="1"/>
</dbReference>
<comment type="catalytic activity">
    <reaction evidence="7">
        <text>L-threonyl-[protein] + ATP = O-phospho-L-threonyl-[protein] + ADP + H(+)</text>
        <dbReference type="Rhea" id="RHEA:46608"/>
        <dbReference type="Rhea" id="RHEA-COMP:11060"/>
        <dbReference type="Rhea" id="RHEA-COMP:11605"/>
        <dbReference type="ChEBI" id="CHEBI:15378"/>
        <dbReference type="ChEBI" id="CHEBI:30013"/>
        <dbReference type="ChEBI" id="CHEBI:30616"/>
        <dbReference type="ChEBI" id="CHEBI:61977"/>
        <dbReference type="ChEBI" id="CHEBI:456216"/>
        <dbReference type="EC" id="2.7.11.1"/>
    </reaction>
</comment>
<keyword evidence="4 9" id="KW-0547">Nucleotide-binding</keyword>
<dbReference type="eggNOG" id="COG0515">
    <property type="taxonomic scope" value="Bacteria"/>
</dbReference>
<evidence type="ECO:0000256" key="9">
    <source>
        <dbReference type="PROSITE-ProRule" id="PRU10141"/>
    </source>
</evidence>
<dbReference type="PROSITE" id="PS50011">
    <property type="entry name" value="PROTEIN_KINASE_DOM"/>
    <property type="match status" value="1"/>
</dbReference>
<evidence type="ECO:0000256" key="7">
    <source>
        <dbReference type="ARBA" id="ARBA00047899"/>
    </source>
</evidence>
<dbReference type="CDD" id="cd14014">
    <property type="entry name" value="STKc_PknB_like"/>
    <property type="match status" value="1"/>
</dbReference>
<dbReference type="Gene3D" id="3.30.200.20">
    <property type="entry name" value="Phosphorylase Kinase, domain 1"/>
    <property type="match status" value="1"/>
</dbReference>
<dbReference type="Proteomes" id="UP000010366">
    <property type="component" value="Chromosome"/>
</dbReference>
<evidence type="ECO:0000256" key="5">
    <source>
        <dbReference type="ARBA" id="ARBA00022777"/>
    </source>
</evidence>
<dbReference type="PANTHER" id="PTHR24363">
    <property type="entry name" value="SERINE/THREONINE PROTEIN KINASE"/>
    <property type="match status" value="1"/>
</dbReference>
<dbReference type="RefSeq" id="WP_015161628.1">
    <property type="nucleotide sequence ID" value="NC_019697.1"/>
</dbReference>
<reference evidence="11 12" key="1">
    <citation type="submission" date="2012-05" db="EMBL/GenBank/DDBJ databases">
        <title>Finished chromosome of genome of Chamaesiphon sp. PCC 6605.</title>
        <authorList>
            <consortium name="US DOE Joint Genome Institute"/>
            <person name="Gugger M."/>
            <person name="Coursin T."/>
            <person name="Rippka R."/>
            <person name="Tandeau De Marsac N."/>
            <person name="Huntemann M."/>
            <person name="Wei C.-L."/>
            <person name="Han J."/>
            <person name="Detter J.C."/>
            <person name="Han C."/>
            <person name="Tapia R."/>
            <person name="Chen A."/>
            <person name="Kyrpides N."/>
            <person name="Mavromatis K."/>
            <person name="Markowitz V."/>
            <person name="Szeto E."/>
            <person name="Ivanova N."/>
            <person name="Pagani I."/>
            <person name="Pati A."/>
            <person name="Goodwin L."/>
            <person name="Nordberg H.P."/>
            <person name="Cantor M.N."/>
            <person name="Hua S.X."/>
            <person name="Woyke T."/>
            <person name="Kerfeld C.A."/>
        </authorList>
    </citation>
    <scope>NUCLEOTIDE SEQUENCE [LARGE SCALE GENOMIC DNA]</scope>
    <source>
        <strain evidence="12">ATCC 27169 / PCC 6605</strain>
    </source>
</reference>
<accession>K9UL21</accession>
<evidence type="ECO:0000313" key="11">
    <source>
        <dbReference type="EMBL" id="AFY95530.1"/>
    </source>
</evidence>
<sequence length="473" mass="53651">MIESSLLTPGNILGNRYEIVRELGRGGFGRTYLAIDRNKFGEQCVLKEFAPQVSGKDDLIKAKELFEREAGVLYKLQHPQIPAFRELLRVNERGAESLFLIQDYIEGETYLKRLNHRLSQNRVFNEGEVIELLHKLLPVLDYIHRLGVIHRDISPDNIIYRDRDRLPILIDFGCVKEVAATVVYQLSHAKVETRIGKQGYAPEEQMMRGKVSPSSDLYAVGATALTLLTGKDANTLYNPAEASWDWRKYVTLSPELTAIIDRLLKYNPQHRYQSAQEVLAVLPAVANNSNGMSRSVHTFVSTNSIPATHVNKISQLKTLEFSPRSNTSVAPTTTQLPTRDPNEWKKPAWQVTKVMSVLFFTCLAISGVVKWVQASDPIGTVTKQFNNATASIVNSIPNPLKAQPSVQQRQQDLSQKLKQLNIPAAKFYRQVDREFYAKHPELNGRMLTTKAEDEKLRQEWQDLAVEMLAKRSR</sequence>
<dbReference type="InterPro" id="IPR017441">
    <property type="entry name" value="Protein_kinase_ATP_BS"/>
</dbReference>
<name>K9UL21_CHAP6</name>
<evidence type="ECO:0000256" key="3">
    <source>
        <dbReference type="ARBA" id="ARBA00022679"/>
    </source>
</evidence>
<evidence type="ECO:0000259" key="10">
    <source>
        <dbReference type="PROSITE" id="PS50011"/>
    </source>
</evidence>
<proteinExistence type="predicted"/>
<dbReference type="Pfam" id="PF00069">
    <property type="entry name" value="Pkinase"/>
    <property type="match status" value="1"/>
</dbReference>
<comment type="catalytic activity">
    <reaction evidence="8">
        <text>L-seryl-[protein] + ATP = O-phospho-L-seryl-[protein] + ADP + H(+)</text>
        <dbReference type="Rhea" id="RHEA:17989"/>
        <dbReference type="Rhea" id="RHEA-COMP:9863"/>
        <dbReference type="Rhea" id="RHEA-COMP:11604"/>
        <dbReference type="ChEBI" id="CHEBI:15378"/>
        <dbReference type="ChEBI" id="CHEBI:29999"/>
        <dbReference type="ChEBI" id="CHEBI:30616"/>
        <dbReference type="ChEBI" id="CHEBI:83421"/>
        <dbReference type="ChEBI" id="CHEBI:456216"/>
        <dbReference type="EC" id="2.7.11.1"/>
    </reaction>
</comment>
<dbReference type="InterPro" id="IPR011009">
    <property type="entry name" value="Kinase-like_dom_sf"/>
</dbReference>
<dbReference type="AlphaFoldDB" id="K9UL21"/>
<dbReference type="InterPro" id="IPR000719">
    <property type="entry name" value="Prot_kinase_dom"/>
</dbReference>
<evidence type="ECO:0000313" key="12">
    <source>
        <dbReference type="Proteomes" id="UP000010366"/>
    </source>
</evidence>
<keyword evidence="12" id="KW-1185">Reference proteome</keyword>
<feature type="binding site" evidence="9">
    <location>
        <position position="47"/>
    </location>
    <ligand>
        <name>ATP</name>
        <dbReference type="ChEBI" id="CHEBI:30616"/>
    </ligand>
</feature>